<evidence type="ECO:0000256" key="1">
    <source>
        <dbReference type="SAM" id="MobiDB-lite"/>
    </source>
</evidence>
<proteinExistence type="predicted"/>
<dbReference type="EMBL" id="HBUE01230174">
    <property type="protein sequence ID" value="CAG6544418.1"/>
    <property type="molecule type" value="Transcribed_RNA"/>
</dbReference>
<name>A0A8D8MXS5_CULPI</name>
<reference evidence="2" key="1">
    <citation type="submission" date="2021-05" db="EMBL/GenBank/DDBJ databases">
        <authorList>
            <person name="Alioto T."/>
            <person name="Alioto T."/>
            <person name="Gomez Garrido J."/>
        </authorList>
    </citation>
    <scope>NUCLEOTIDE SEQUENCE</scope>
</reference>
<accession>A0A8D8MXS5</accession>
<feature type="compositionally biased region" description="Polar residues" evidence="1">
    <location>
        <begin position="10"/>
        <end position="21"/>
    </location>
</feature>
<dbReference type="AlphaFoldDB" id="A0A8D8MXS5"/>
<sequence length="109" mass="12907">MRIKNETKPSKSFTSKNQNENPVTLCETQCECVCWQTKKIKQAFHTLLNVILNTKRQNEKNTKPTTVKRTFTSKKKEKNSKLTIIVNVSSWCMNMENQQTKKRIKMYYN</sequence>
<feature type="region of interest" description="Disordered" evidence="1">
    <location>
        <begin position="1"/>
        <end position="21"/>
    </location>
</feature>
<dbReference type="EMBL" id="HBUE01336963">
    <property type="protein sequence ID" value="CAG6596556.1"/>
    <property type="molecule type" value="Transcribed_RNA"/>
</dbReference>
<organism evidence="2">
    <name type="scientific">Culex pipiens</name>
    <name type="common">House mosquito</name>
    <dbReference type="NCBI Taxonomy" id="7175"/>
    <lineage>
        <taxon>Eukaryota</taxon>
        <taxon>Metazoa</taxon>
        <taxon>Ecdysozoa</taxon>
        <taxon>Arthropoda</taxon>
        <taxon>Hexapoda</taxon>
        <taxon>Insecta</taxon>
        <taxon>Pterygota</taxon>
        <taxon>Neoptera</taxon>
        <taxon>Endopterygota</taxon>
        <taxon>Diptera</taxon>
        <taxon>Nematocera</taxon>
        <taxon>Culicoidea</taxon>
        <taxon>Culicidae</taxon>
        <taxon>Culicinae</taxon>
        <taxon>Culicini</taxon>
        <taxon>Culex</taxon>
        <taxon>Culex</taxon>
    </lineage>
</organism>
<protein>
    <submittedName>
        <fullName evidence="2">(northern house mosquito) hypothetical protein</fullName>
    </submittedName>
</protein>
<evidence type="ECO:0000313" key="2">
    <source>
        <dbReference type="EMBL" id="CAG6544418.1"/>
    </source>
</evidence>